<feature type="transmembrane region" description="Helical" evidence="7">
    <location>
        <begin position="47"/>
        <end position="74"/>
    </location>
</feature>
<accession>A0A1W2BG43</accession>
<dbReference type="Pfam" id="PF07690">
    <property type="entry name" value="MFS_1"/>
    <property type="match status" value="1"/>
</dbReference>
<keyword evidence="6 7" id="KW-0472">Membrane</keyword>
<evidence type="ECO:0000313" key="10">
    <source>
        <dbReference type="Proteomes" id="UP000192634"/>
    </source>
</evidence>
<dbReference type="PANTHER" id="PTHR23517">
    <property type="entry name" value="RESISTANCE PROTEIN MDTM, PUTATIVE-RELATED-RELATED"/>
    <property type="match status" value="1"/>
</dbReference>
<keyword evidence="3" id="KW-1003">Cell membrane</keyword>
<evidence type="ECO:0000256" key="4">
    <source>
        <dbReference type="ARBA" id="ARBA00022692"/>
    </source>
</evidence>
<dbReference type="InterPro" id="IPR011701">
    <property type="entry name" value="MFS"/>
</dbReference>
<dbReference type="GO" id="GO:0022857">
    <property type="term" value="F:transmembrane transporter activity"/>
    <property type="evidence" value="ECO:0007669"/>
    <property type="project" value="InterPro"/>
</dbReference>
<proteinExistence type="predicted"/>
<dbReference type="Proteomes" id="UP000192634">
    <property type="component" value="Unassembled WGS sequence"/>
</dbReference>
<gene>
    <name evidence="9" type="ORF">SAMN06296429_10834</name>
</gene>
<dbReference type="AlphaFoldDB" id="A0A1W2BG43"/>
<feature type="transmembrane region" description="Helical" evidence="7">
    <location>
        <begin position="142"/>
        <end position="163"/>
    </location>
</feature>
<keyword evidence="4 7" id="KW-0812">Transmembrane</keyword>
<evidence type="ECO:0000256" key="6">
    <source>
        <dbReference type="ARBA" id="ARBA00023136"/>
    </source>
</evidence>
<feature type="transmembrane region" description="Helical" evidence="7">
    <location>
        <begin position="104"/>
        <end position="122"/>
    </location>
</feature>
<dbReference type="InterPro" id="IPR036259">
    <property type="entry name" value="MFS_trans_sf"/>
</dbReference>
<dbReference type="PROSITE" id="PS50850">
    <property type="entry name" value="MFS"/>
    <property type="match status" value="1"/>
</dbReference>
<comment type="subcellular location">
    <subcellularLocation>
        <location evidence="1">Cell membrane</location>
        <topology evidence="1">Multi-pass membrane protein</topology>
    </subcellularLocation>
</comment>
<reference evidence="9 10" key="1">
    <citation type="submission" date="2017-04" db="EMBL/GenBank/DDBJ databases">
        <authorList>
            <person name="Afonso C.L."/>
            <person name="Miller P.J."/>
            <person name="Scott M.A."/>
            <person name="Spackman E."/>
            <person name="Goraichik I."/>
            <person name="Dimitrov K.M."/>
            <person name="Suarez D.L."/>
            <person name="Swayne D.E."/>
        </authorList>
    </citation>
    <scope>NUCLEOTIDE SEQUENCE [LARGE SCALE GENOMIC DNA]</scope>
    <source>
        <strain evidence="9 10">CGMCC 1.12511</strain>
    </source>
</reference>
<dbReference type="GO" id="GO:0005886">
    <property type="term" value="C:plasma membrane"/>
    <property type="evidence" value="ECO:0007669"/>
    <property type="project" value="UniProtKB-SubCell"/>
</dbReference>
<dbReference type="PANTHER" id="PTHR23517:SF3">
    <property type="entry name" value="INTEGRAL MEMBRANE TRANSPORT PROTEIN"/>
    <property type="match status" value="1"/>
</dbReference>
<evidence type="ECO:0000256" key="2">
    <source>
        <dbReference type="ARBA" id="ARBA00022448"/>
    </source>
</evidence>
<feature type="transmembrane region" description="Helical" evidence="7">
    <location>
        <begin position="169"/>
        <end position="189"/>
    </location>
</feature>
<organism evidence="9 10">
    <name type="scientific">Janibacter indicus</name>
    <dbReference type="NCBI Taxonomy" id="857417"/>
    <lineage>
        <taxon>Bacteria</taxon>
        <taxon>Bacillati</taxon>
        <taxon>Actinomycetota</taxon>
        <taxon>Actinomycetes</taxon>
        <taxon>Micrococcales</taxon>
        <taxon>Intrasporangiaceae</taxon>
        <taxon>Janibacter</taxon>
    </lineage>
</organism>
<dbReference type="OrthoDB" id="3285241at2"/>
<evidence type="ECO:0000256" key="5">
    <source>
        <dbReference type="ARBA" id="ARBA00022989"/>
    </source>
</evidence>
<name>A0A1W2BG43_9MICO</name>
<protein>
    <submittedName>
        <fullName evidence="9">Predicted arabinose efflux permease, MFS family</fullName>
    </submittedName>
</protein>
<feature type="transmembrane region" description="Helical" evidence="7">
    <location>
        <begin position="281"/>
        <end position="301"/>
    </location>
</feature>
<keyword evidence="5 7" id="KW-1133">Transmembrane helix</keyword>
<feature type="transmembrane region" description="Helical" evidence="7">
    <location>
        <begin position="307"/>
        <end position="330"/>
    </location>
</feature>
<sequence>MAGMSESETFGWRRIAVPAFGPTLLSAAATGAVVPIAALRADELGASIGTAAFVVALTGVGQLVGVLPAGALVARIGERATLVRAGLLDIVALAVAGWAPSLWLMGVALLLSGLASSAFFLARQGYMIDVLPQRLLARGMSLLGGSMRAGLLLGPVLGSVAIAPFGLQGAYGVAVLLAVGSVVTVLTAPDLTGDHERARAGEPHTGVLRVVRQHARLLLTQGIGVTVISALRQSRLVILPLWAVHIGLDGVDSSQIFAVAGVAELLLVYPGGWVMDRLGRVWVVAVLLSVVSTSFLALPLAGTKGELLAVALVMALGNGLGSGIVMTLGADAAPDRDRAQFLGAWRLMGELGHAGGTLGLSAVTALVSLPVAAVVLGATGLVGLGWTSLWVSRADRERGKA</sequence>
<feature type="domain" description="Major facilitator superfamily (MFS) profile" evidence="8">
    <location>
        <begin position="15"/>
        <end position="395"/>
    </location>
</feature>
<evidence type="ECO:0000256" key="1">
    <source>
        <dbReference type="ARBA" id="ARBA00004651"/>
    </source>
</evidence>
<dbReference type="Gene3D" id="1.20.1250.20">
    <property type="entry name" value="MFS general substrate transporter like domains"/>
    <property type="match status" value="1"/>
</dbReference>
<keyword evidence="2" id="KW-0813">Transport</keyword>
<feature type="transmembrane region" description="Helical" evidence="7">
    <location>
        <begin position="351"/>
        <end position="367"/>
    </location>
</feature>
<feature type="transmembrane region" description="Helical" evidence="7">
    <location>
        <begin position="373"/>
        <end position="391"/>
    </location>
</feature>
<dbReference type="InterPro" id="IPR050171">
    <property type="entry name" value="MFS_Transporters"/>
</dbReference>
<evidence type="ECO:0000256" key="3">
    <source>
        <dbReference type="ARBA" id="ARBA00022475"/>
    </source>
</evidence>
<evidence type="ECO:0000256" key="7">
    <source>
        <dbReference type="SAM" id="Phobius"/>
    </source>
</evidence>
<dbReference type="EMBL" id="FWXN01000008">
    <property type="protein sequence ID" value="SMC71945.1"/>
    <property type="molecule type" value="Genomic_DNA"/>
</dbReference>
<evidence type="ECO:0000259" key="8">
    <source>
        <dbReference type="PROSITE" id="PS50850"/>
    </source>
</evidence>
<dbReference type="SUPFAM" id="SSF103473">
    <property type="entry name" value="MFS general substrate transporter"/>
    <property type="match status" value="1"/>
</dbReference>
<evidence type="ECO:0000313" key="9">
    <source>
        <dbReference type="EMBL" id="SMC71945.1"/>
    </source>
</evidence>
<dbReference type="InterPro" id="IPR020846">
    <property type="entry name" value="MFS_dom"/>
</dbReference>